<dbReference type="CDD" id="cd06267">
    <property type="entry name" value="PBP1_LacI_sugar_binding-like"/>
    <property type="match status" value="1"/>
</dbReference>
<sequence>MKVTIQDIAKAANVAKSTVSKVLNDSPKISRETKERVREIMRQMNYTPSSIATRLAKRSSRNIGLLIDMTHESEYMNPFFYNIMVGIESVIGPQTYELTIANVQPNDPERDIMNRLVRSGRIDGLITNNVILNDGMVDSLTELGFPFVSMGEYESRNVPWVDYDNEAGGAMLTGHLLAQGYADIAFVGGESGEKIYEKRHRGYAEAHRKASLPLRGERTVNGVADENHGYRSTLELLQSDRPPDAVVCMNNYVAFGALKAAEQLGIPIPGRFGIATFDDFPFSPYTNPPLTSLFIHTFELGATAGRMLLERIDDPALPSSSLLLQPELIVRRSTERIEAGRE</sequence>
<evidence type="ECO:0000313" key="5">
    <source>
        <dbReference type="EMBL" id="MBB6692693.1"/>
    </source>
</evidence>
<dbReference type="RefSeq" id="WP_185136680.1">
    <property type="nucleotide sequence ID" value="NZ_BORM01000035.1"/>
</dbReference>
<evidence type="ECO:0000256" key="3">
    <source>
        <dbReference type="ARBA" id="ARBA00023163"/>
    </source>
</evidence>
<dbReference type="EMBL" id="JACJVR010000057">
    <property type="protein sequence ID" value="MBB6692693.1"/>
    <property type="molecule type" value="Genomic_DNA"/>
</dbReference>
<evidence type="ECO:0000256" key="2">
    <source>
        <dbReference type="ARBA" id="ARBA00023125"/>
    </source>
</evidence>
<dbReference type="PROSITE" id="PS50932">
    <property type="entry name" value="HTH_LACI_2"/>
    <property type="match status" value="1"/>
</dbReference>
<protein>
    <submittedName>
        <fullName evidence="5">LacI family DNA-binding transcriptional regulator</fullName>
    </submittedName>
</protein>
<evidence type="ECO:0000256" key="1">
    <source>
        <dbReference type="ARBA" id="ARBA00023015"/>
    </source>
</evidence>
<dbReference type="SUPFAM" id="SSF53822">
    <property type="entry name" value="Periplasmic binding protein-like I"/>
    <property type="match status" value="1"/>
</dbReference>
<name>A0A841U2Z0_9BACL</name>
<reference evidence="5 6" key="1">
    <citation type="submission" date="2020-08" db="EMBL/GenBank/DDBJ databases">
        <title>Cohnella phylogeny.</title>
        <authorList>
            <person name="Dunlap C."/>
        </authorList>
    </citation>
    <scope>NUCLEOTIDE SEQUENCE [LARGE SCALE GENOMIC DNA]</scope>
    <source>
        <strain evidence="5 6">DSM 25239</strain>
    </source>
</reference>
<gene>
    <name evidence="5" type="ORF">H7B90_14885</name>
</gene>
<comment type="caution">
    <text evidence="5">The sequence shown here is derived from an EMBL/GenBank/DDBJ whole genome shotgun (WGS) entry which is preliminary data.</text>
</comment>
<evidence type="ECO:0000259" key="4">
    <source>
        <dbReference type="PROSITE" id="PS50932"/>
    </source>
</evidence>
<dbReference type="AlphaFoldDB" id="A0A841U2Z0"/>
<dbReference type="GO" id="GO:0003700">
    <property type="term" value="F:DNA-binding transcription factor activity"/>
    <property type="evidence" value="ECO:0007669"/>
    <property type="project" value="TreeGrafter"/>
</dbReference>
<dbReference type="PANTHER" id="PTHR30146">
    <property type="entry name" value="LACI-RELATED TRANSCRIPTIONAL REPRESSOR"/>
    <property type="match status" value="1"/>
</dbReference>
<dbReference type="SMART" id="SM00354">
    <property type="entry name" value="HTH_LACI"/>
    <property type="match status" value="1"/>
</dbReference>
<dbReference type="PRINTS" id="PR00036">
    <property type="entry name" value="HTHLACI"/>
</dbReference>
<proteinExistence type="predicted"/>
<dbReference type="InterPro" id="IPR028082">
    <property type="entry name" value="Peripla_BP_I"/>
</dbReference>
<dbReference type="Pfam" id="PF00356">
    <property type="entry name" value="LacI"/>
    <property type="match status" value="1"/>
</dbReference>
<keyword evidence="6" id="KW-1185">Reference proteome</keyword>
<accession>A0A841U2Z0</accession>
<dbReference type="SUPFAM" id="SSF47413">
    <property type="entry name" value="lambda repressor-like DNA-binding domains"/>
    <property type="match status" value="1"/>
</dbReference>
<dbReference type="InterPro" id="IPR000843">
    <property type="entry name" value="HTH_LacI"/>
</dbReference>
<dbReference type="Gene3D" id="3.40.50.2300">
    <property type="match status" value="2"/>
</dbReference>
<dbReference type="InterPro" id="IPR046335">
    <property type="entry name" value="LacI/GalR-like_sensor"/>
</dbReference>
<feature type="domain" description="HTH lacI-type" evidence="4">
    <location>
        <begin position="3"/>
        <end position="57"/>
    </location>
</feature>
<dbReference type="Gene3D" id="1.10.260.40">
    <property type="entry name" value="lambda repressor-like DNA-binding domains"/>
    <property type="match status" value="1"/>
</dbReference>
<dbReference type="Proteomes" id="UP000553776">
    <property type="component" value="Unassembled WGS sequence"/>
</dbReference>
<evidence type="ECO:0000313" key="6">
    <source>
        <dbReference type="Proteomes" id="UP000553776"/>
    </source>
</evidence>
<organism evidence="5 6">
    <name type="scientific">Cohnella xylanilytica</name>
    <dbReference type="NCBI Taxonomy" id="557555"/>
    <lineage>
        <taxon>Bacteria</taxon>
        <taxon>Bacillati</taxon>
        <taxon>Bacillota</taxon>
        <taxon>Bacilli</taxon>
        <taxon>Bacillales</taxon>
        <taxon>Paenibacillaceae</taxon>
        <taxon>Cohnella</taxon>
    </lineage>
</organism>
<dbReference type="InterPro" id="IPR010982">
    <property type="entry name" value="Lambda_DNA-bd_dom_sf"/>
</dbReference>
<dbReference type="Pfam" id="PF13377">
    <property type="entry name" value="Peripla_BP_3"/>
    <property type="match status" value="1"/>
</dbReference>
<dbReference type="GO" id="GO:0000976">
    <property type="term" value="F:transcription cis-regulatory region binding"/>
    <property type="evidence" value="ECO:0007669"/>
    <property type="project" value="TreeGrafter"/>
</dbReference>
<keyword evidence="2 5" id="KW-0238">DNA-binding</keyword>
<keyword evidence="1" id="KW-0805">Transcription regulation</keyword>
<keyword evidence="3" id="KW-0804">Transcription</keyword>
<dbReference type="PANTHER" id="PTHR30146:SF109">
    <property type="entry name" value="HTH-TYPE TRANSCRIPTIONAL REGULATOR GALS"/>
    <property type="match status" value="1"/>
</dbReference>
<dbReference type="CDD" id="cd01392">
    <property type="entry name" value="HTH_LacI"/>
    <property type="match status" value="1"/>
</dbReference>